<dbReference type="AlphaFoldDB" id="A0ABD3IEJ2"/>
<dbReference type="Pfam" id="PF03372">
    <property type="entry name" value="Exo_endo_phos"/>
    <property type="match status" value="1"/>
</dbReference>
<protein>
    <recommendedName>
        <fullName evidence="3">Reverse transcriptase domain-containing protein</fullName>
    </recommendedName>
</protein>
<accession>A0ABD3IEJ2</accession>
<dbReference type="InterPro" id="IPR005135">
    <property type="entry name" value="Endo/exonuclease/phosphatase"/>
</dbReference>
<dbReference type="PANTHER" id="PTHR19446">
    <property type="entry name" value="REVERSE TRANSCRIPTASES"/>
    <property type="match status" value="1"/>
</dbReference>
<dbReference type="Proteomes" id="UP001633002">
    <property type="component" value="Unassembled WGS sequence"/>
</dbReference>
<dbReference type="Pfam" id="PF00078">
    <property type="entry name" value="RVT_1"/>
    <property type="match status" value="1"/>
</dbReference>
<reference evidence="4 5" key="1">
    <citation type="submission" date="2024-09" db="EMBL/GenBank/DDBJ databases">
        <title>Chromosome-scale assembly of Riccia sorocarpa.</title>
        <authorList>
            <person name="Paukszto L."/>
        </authorList>
    </citation>
    <scope>NUCLEOTIDE SEQUENCE [LARGE SCALE GENOMIC DNA]</scope>
    <source>
        <strain evidence="4">LP-2024</strain>
        <tissue evidence="4">Aerial parts of the thallus</tissue>
    </source>
</reference>
<evidence type="ECO:0000256" key="2">
    <source>
        <dbReference type="SAM" id="MobiDB-lite"/>
    </source>
</evidence>
<sequence>MFATQLNDSYQMEDNTLKIVTWNTRGYGSLLRRRTIRNFIRRKENEWAIIALQELKVTDKTKLEARLRATIPGAEVIIDYTISGRGGAALLIPPKWTVKNREDSGTGNAAWATIETCIGEINIMAIHAPNTKDQRTIMWENLDSIINTGRWMLAGDYNMVELGEDSKGKTAMMTGGEARAWKNLANRNGLIDTYLCTATTKEDVGNAQRKWQKAWIRIRTVLKHEKKKAEEEKRQHHDLKHELRELREAAEQNQSEPLLTRIKYKEGELRIQEHEDARAWRLRSKTRWLKEGEAPSRYFFAQLKAKFANETMNAIQLQDGTTTTDREAITKEVHRIHTKPSDGEIDTIAQMMKTKKSLGLDGLTAEFLHECWDFVRSDCIAMIHHFWDCGELLKGIRTAVIKMIPKSDNKTKLTNWRPLSVMTLTYKLIAKLMAERLKKLIPALVDTQQAGFIKGRSITSNLLSLRLGIDWDKMSNQTCMFLKLDFIKAYDRVNQNFLMQVLRTMGFTEKSMTLFRGLTVKGKAKPHVNLDFSDVIDMQRGVRHGCPLAPYLFTLVTQVLMEMIKTQVSLGRITGLQIPQGSDLVHQLYADDTGIFIRMDEQVYNNTMLTLKTFELASGARLNLNKTVIIPITDEQVPTWLTNTQCTILGPSERMRYLGILAGKDMLELEITQDLKRRNINGNAKKPLIGWATFARSKKDGGLGWPQMEETADAFLLKNATKIIQEKADDWVKIAEAIITTTVRNSSRSREIKTWSPSELMLGLNSLKTPQSQILNRMLGSWFKVKKKLAWRPDEGPHPTSASPLFITNTFQTTQTADVQEARSISHLCRKAKVSNLNQFHDNAGDNISIVDFCNTRAITLTETQTIAVSKMETVFPPDEKQEMEWHRANGWVWPDRLRGSDSSPKSERGGFFVRVFFTNAKAKDWGLDSRVCGRCQMEIESVPRALWYCPRTLERQRWISWIFFEDQEKTTSQAAGENLMRIFDRALGEQSRSPAHLLLLTTVIRANWEERNAKQFDHSTKYKGIHQILSELIQEIRAITSEAAITSRKQEQLKEGRALASYWIQQTGRWLIGTATRTSRTPNDADLDDLQSQLHHIMHGRNDNTQCDEDFMIHCDIQMQADLHTDLPNGRSSRHQRAALIRRPRSPQRQEARQQMLTPHATDQLRLELLEWLNPEEQRPALTSSTPQPTSRAQATEDTWITYRSIQDLLTAITGRRDT</sequence>
<feature type="compositionally biased region" description="Basic residues" evidence="2">
    <location>
        <begin position="1133"/>
        <end position="1147"/>
    </location>
</feature>
<evidence type="ECO:0000256" key="1">
    <source>
        <dbReference type="SAM" id="Coils"/>
    </source>
</evidence>
<organism evidence="4 5">
    <name type="scientific">Riccia sorocarpa</name>
    <dbReference type="NCBI Taxonomy" id="122646"/>
    <lineage>
        <taxon>Eukaryota</taxon>
        <taxon>Viridiplantae</taxon>
        <taxon>Streptophyta</taxon>
        <taxon>Embryophyta</taxon>
        <taxon>Marchantiophyta</taxon>
        <taxon>Marchantiopsida</taxon>
        <taxon>Marchantiidae</taxon>
        <taxon>Marchantiales</taxon>
        <taxon>Ricciaceae</taxon>
        <taxon>Riccia</taxon>
    </lineage>
</organism>
<keyword evidence="1" id="KW-0175">Coiled coil</keyword>
<dbReference type="CDD" id="cd01650">
    <property type="entry name" value="RT_nLTR_like"/>
    <property type="match status" value="1"/>
</dbReference>
<gene>
    <name evidence="4" type="ORF">R1sor_018971</name>
</gene>
<feature type="coiled-coil region" evidence="1">
    <location>
        <begin position="222"/>
        <end position="256"/>
    </location>
</feature>
<dbReference type="Gene3D" id="3.60.10.10">
    <property type="entry name" value="Endonuclease/exonuclease/phosphatase"/>
    <property type="match status" value="1"/>
</dbReference>
<dbReference type="EMBL" id="JBJQOH010000001">
    <property type="protein sequence ID" value="KAL3700949.1"/>
    <property type="molecule type" value="Genomic_DNA"/>
</dbReference>
<dbReference type="PROSITE" id="PS50878">
    <property type="entry name" value="RT_POL"/>
    <property type="match status" value="1"/>
</dbReference>
<proteinExistence type="predicted"/>
<comment type="caution">
    <text evidence="4">The sequence shown here is derived from an EMBL/GenBank/DDBJ whole genome shotgun (WGS) entry which is preliminary data.</text>
</comment>
<dbReference type="InterPro" id="IPR036691">
    <property type="entry name" value="Endo/exonu/phosph_ase_sf"/>
</dbReference>
<feature type="compositionally biased region" description="Polar residues" evidence="2">
    <location>
        <begin position="1148"/>
        <end position="1158"/>
    </location>
</feature>
<feature type="region of interest" description="Disordered" evidence="2">
    <location>
        <begin position="1126"/>
        <end position="1161"/>
    </location>
</feature>
<evidence type="ECO:0000313" key="4">
    <source>
        <dbReference type="EMBL" id="KAL3700949.1"/>
    </source>
</evidence>
<feature type="domain" description="Reverse transcriptase" evidence="3">
    <location>
        <begin position="385"/>
        <end position="662"/>
    </location>
</feature>
<dbReference type="InterPro" id="IPR043502">
    <property type="entry name" value="DNA/RNA_pol_sf"/>
</dbReference>
<evidence type="ECO:0000259" key="3">
    <source>
        <dbReference type="PROSITE" id="PS50878"/>
    </source>
</evidence>
<dbReference type="InterPro" id="IPR000477">
    <property type="entry name" value="RT_dom"/>
</dbReference>
<dbReference type="SUPFAM" id="SSF56219">
    <property type="entry name" value="DNase I-like"/>
    <property type="match status" value="1"/>
</dbReference>
<dbReference type="SUPFAM" id="SSF56672">
    <property type="entry name" value="DNA/RNA polymerases"/>
    <property type="match status" value="1"/>
</dbReference>
<name>A0ABD3IEJ2_9MARC</name>
<keyword evidence="5" id="KW-1185">Reference proteome</keyword>
<evidence type="ECO:0000313" key="5">
    <source>
        <dbReference type="Proteomes" id="UP001633002"/>
    </source>
</evidence>